<dbReference type="Proteomes" id="UP000242222">
    <property type="component" value="Unassembled WGS sequence"/>
</dbReference>
<proteinExistence type="predicted"/>
<accession>A0A1I5BDI3</accession>
<organism evidence="1 2">
    <name type="scientific">Izhakiella capsodis</name>
    <dbReference type="NCBI Taxonomy" id="1367852"/>
    <lineage>
        <taxon>Bacteria</taxon>
        <taxon>Pseudomonadati</taxon>
        <taxon>Pseudomonadota</taxon>
        <taxon>Gammaproteobacteria</taxon>
        <taxon>Enterobacterales</taxon>
        <taxon>Erwiniaceae</taxon>
        <taxon>Izhakiella</taxon>
    </lineage>
</organism>
<protein>
    <submittedName>
        <fullName evidence="1">Uncharacterized protein</fullName>
    </submittedName>
</protein>
<dbReference type="AlphaFoldDB" id="A0A1I5BDI3"/>
<evidence type="ECO:0000313" key="2">
    <source>
        <dbReference type="Proteomes" id="UP000242222"/>
    </source>
</evidence>
<keyword evidence="2" id="KW-1185">Reference proteome</keyword>
<sequence>METVKIEGWKVELFDDPSKLSFIAGELPKRPFFIGYSRERFNPDNFQDKEFITLYVNRHAPDTCTLRLSRVFEVRCTPVYARETNTSIGE</sequence>
<reference evidence="2" key="1">
    <citation type="submission" date="2016-10" db="EMBL/GenBank/DDBJ databases">
        <authorList>
            <person name="Varghese N."/>
            <person name="Submissions S."/>
        </authorList>
    </citation>
    <scope>NUCLEOTIDE SEQUENCE [LARGE SCALE GENOMIC DNA]</scope>
    <source>
        <strain evidence="2">N6PO6</strain>
    </source>
</reference>
<dbReference type="STRING" id="1367852.SAMN05216516_11630"/>
<dbReference type="OrthoDB" id="6638464at2"/>
<name>A0A1I5BDI3_9GAMM</name>
<gene>
    <name evidence="1" type="ORF">SAMN05216516_11630</name>
</gene>
<dbReference type="EMBL" id="FOVC01000016">
    <property type="protein sequence ID" value="SFN72774.1"/>
    <property type="molecule type" value="Genomic_DNA"/>
</dbReference>
<evidence type="ECO:0000313" key="1">
    <source>
        <dbReference type="EMBL" id="SFN72774.1"/>
    </source>
</evidence>
<dbReference type="RefSeq" id="WP_092879976.1">
    <property type="nucleotide sequence ID" value="NZ_FOVC01000016.1"/>
</dbReference>